<comment type="caution">
    <text evidence="5">The sequence shown here is derived from an EMBL/GenBank/DDBJ whole genome shotgun (WGS) entry which is preliminary data.</text>
</comment>
<dbReference type="PRINTS" id="PR00598">
    <property type="entry name" value="HTHMARR"/>
</dbReference>
<reference evidence="5 6" key="1">
    <citation type="submission" date="2022-04" db="EMBL/GenBank/DDBJ databases">
        <title>Identification of a novel bacterium isolated from mangrove sediments.</title>
        <authorList>
            <person name="Pan X."/>
        </authorList>
    </citation>
    <scope>NUCLEOTIDE SEQUENCE [LARGE SCALE GENOMIC DNA]</scope>
    <source>
        <strain evidence="5 6">B2638</strain>
    </source>
</reference>
<keyword evidence="2" id="KW-0238">DNA-binding</keyword>
<dbReference type="Gene3D" id="1.10.10.10">
    <property type="entry name" value="Winged helix-like DNA-binding domain superfamily/Winged helix DNA-binding domain"/>
    <property type="match status" value="1"/>
</dbReference>
<keyword evidence="1" id="KW-0805">Transcription regulation</keyword>
<name>A0ABT0BRD9_9SPHN</name>
<accession>A0ABT0BRD9</accession>
<gene>
    <name evidence="5" type="ORF">MTR66_12450</name>
</gene>
<dbReference type="PROSITE" id="PS01117">
    <property type="entry name" value="HTH_MARR_1"/>
    <property type="match status" value="1"/>
</dbReference>
<evidence type="ECO:0000313" key="5">
    <source>
        <dbReference type="EMBL" id="MCJ2187622.1"/>
    </source>
</evidence>
<feature type="domain" description="HTH marR-type" evidence="4">
    <location>
        <begin position="26"/>
        <end position="158"/>
    </location>
</feature>
<evidence type="ECO:0000256" key="1">
    <source>
        <dbReference type="ARBA" id="ARBA00023015"/>
    </source>
</evidence>
<dbReference type="SMART" id="SM00347">
    <property type="entry name" value="HTH_MARR"/>
    <property type="match status" value="1"/>
</dbReference>
<protein>
    <submittedName>
        <fullName evidence="5">MarR family transcriptional regulator</fullName>
    </submittedName>
</protein>
<dbReference type="InterPro" id="IPR023187">
    <property type="entry name" value="Tscrpt_reg_MarR-type_CS"/>
</dbReference>
<dbReference type="InterPro" id="IPR036390">
    <property type="entry name" value="WH_DNA-bd_sf"/>
</dbReference>
<dbReference type="PROSITE" id="PS50995">
    <property type="entry name" value="HTH_MARR_2"/>
    <property type="match status" value="1"/>
</dbReference>
<evidence type="ECO:0000313" key="6">
    <source>
        <dbReference type="Proteomes" id="UP001202281"/>
    </source>
</evidence>
<dbReference type="Proteomes" id="UP001202281">
    <property type="component" value="Unassembled WGS sequence"/>
</dbReference>
<dbReference type="SUPFAM" id="SSF46785">
    <property type="entry name" value="Winged helix' DNA-binding domain"/>
    <property type="match status" value="1"/>
</dbReference>
<dbReference type="Pfam" id="PF01047">
    <property type="entry name" value="MarR"/>
    <property type="match status" value="1"/>
</dbReference>
<dbReference type="PANTHER" id="PTHR42756">
    <property type="entry name" value="TRANSCRIPTIONAL REGULATOR, MARR"/>
    <property type="match status" value="1"/>
</dbReference>
<dbReference type="EMBL" id="JALHLG010000016">
    <property type="protein sequence ID" value="MCJ2187622.1"/>
    <property type="molecule type" value="Genomic_DNA"/>
</dbReference>
<keyword evidence="3" id="KW-0804">Transcription</keyword>
<proteinExistence type="predicted"/>
<dbReference type="InterPro" id="IPR000835">
    <property type="entry name" value="HTH_MarR-typ"/>
</dbReference>
<evidence type="ECO:0000256" key="2">
    <source>
        <dbReference type="ARBA" id="ARBA00023125"/>
    </source>
</evidence>
<dbReference type="PANTHER" id="PTHR42756:SF1">
    <property type="entry name" value="TRANSCRIPTIONAL REPRESSOR OF EMRAB OPERON"/>
    <property type="match status" value="1"/>
</dbReference>
<keyword evidence="6" id="KW-1185">Reference proteome</keyword>
<sequence length="167" mass="19180">MIARYLTMTEHVISRNTADDDEFATSKSIGFLVRKTHRSFTRALEKRLKEHDISISMWFFLRLLWEKDGLSQKQCSEELSLTQPTTVSAMDNLERRGLIQRVRNERDRRLTNIFLTEKGRDLRGELVHYAGDVNGIATSGLDDWETQALHSLLTKVNAALEQDVDGA</sequence>
<evidence type="ECO:0000259" key="4">
    <source>
        <dbReference type="PROSITE" id="PS50995"/>
    </source>
</evidence>
<organism evidence="5 6">
    <name type="scientific">Novosphingobium beihaiensis</name>
    <dbReference type="NCBI Taxonomy" id="2930389"/>
    <lineage>
        <taxon>Bacteria</taxon>
        <taxon>Pseudomonadati</taxon>
        <taxon>Pseudomonadota</taxon>
        <taxon>Alphaproteobacteria</taxon>
        <taxon>Sphingomonadales</taxon>
        <taxon>Sphingomonadaceae</taxon>
        <taxon>Novosphingobium</taxon>
    </lineage>
</organism>
<dbReference type="RefSeq" id="WP_243921483.1">
    <property type="nucleotide sequence ID" value="NZ_JALHLG010000016.1"/>
</dbReference>
<dbReference type="InterPro" id="IPR036388">
    <property type="entry name" value="WH-like_DNA-bd_sf"/>
</dbReference>
<evidence type="ECO:0000256" key="3">
    <source>
        <dbReference type="ARBA" id="ARBA00023163"/>
    </source>
</evidence>